<organism evidence="2 3">
    <name type="scientific">Cyclostephanos tholiformis</name>
    <dbReference type="NCBI Taxonomy" id="382380"/>
    <lineage>
        <taxon>Eukaryota</taxon>
        <taxon>Sar</taxon>
        <taxon>Stramenopiles</taxon>
        <taxon>Ochrophyta</taxon>
        <taxon>Bacillariophyta</taxon>
        <taxon>Coscinodiscophyceae</taxon>
        <taxon>Thalassiosirophycidae</taxon>
        <taxon>Stephanodiscales</taxon>
        <taxon>Stephanodiscaceae</taxon>
        <taxon>Cyclostephanos</taxon>
    </lineage>
</organism>
<evidence type="ECO:0000313" key="2">
    <source>
        <dbReference type="EMBL" id="KAL3822469.1"/>
    </source>
</evidence>
<accession>A0ABD3SD62</accession>
<evidence type="ECO:0000256" key="1">
    <source>
        <dbReference type="SAM" id="Phobius"/>
    </source>
</evidence>
<proteinExistence type="predicted"/>
<comment type="caution">
    <text evidence="2">The sequence shown here is derived from an EMBL/GenBank/DDBJ whole genome shotgun (WGS) entry which is preliminary data.</text>
</comment>
<sequence>MPNVGNSEKLIRLFRVLGAKLVLEVFGGAGAIWGFSEAIGLRVPSTVWFWRPCALTVGVIFLARWVDQVREYVASMDDDDDVRSIPAKDMVAAGGDPEEGRHLLVLGNDGGSRLHG</sequence>
<dbReference type="AlphaFoldDB" id="A0ABD3SD62"/>
<feature type="transmembrane region" description="Helical" evidence="1">
    <location>
        <begin position="12"/>
        <end position="36"/>
    </location>
</feature>
<evidence type="ECO:0000313" key="3">
    <source>
        <dbReference type="Proteomes" id="UP001530377"/>
    </source>
</evidence>
<feature type="transmembrane region" description="Helical" evidence="1">
    <location>
        <begin position="48"/>
        <end position="66"/>
    </location>
</feature>
<keyword evidence="1" id="KW-0472">Membrane</keyword>
<dbReference type="Proteomes" id="UP001530377">
    <property type="component" value="Unassembled WGS sequence"/>
</dbReference>
<name>A0ABD3SD62_9STRA</name>
<dbReference type="EMBL" id="JALLPB020000065">
    <property type="protein sequence ID" value="KAL3822469.1"/>
    <property type="molecule type" value="Genomic_DNA"/>
</dbReference>
<keyword evidence="1" id="KW-1133">Transmembrane helix</keyword>
<keyword evidence="3" id="KW-1185">Reference proteome</keyword>
<gene>
    <name evidence="2" type="ORF">ACHAXA_006897</name>
</gene>
<keyword evidence="1" id="KW-0812">Transmembrane</keyword>
<protein>
    <submittedName>
        <fullName evidence="2">Uncharacterized protein</fullName>
    </submittedName>
</protein>
<reference evidence="2 3" key="1">
    <citation type="submission" date="2024-10" db="EMBL/GenBank/DDBJ databases">
        <title>Updated reference genomes for cyclostephanoid diatoms.</title>
        <authorList>
            <person name="Roberts W.R."/>
            <person name="Alverson A.J."/>
        </authorList>
    </citation>
    <scope>NUCLEOTIDE SEQUENCE [LARGE SCALE GENOMIC DNA]</scope>
    <source>
        <strain evidence="2 3">AJA228-03</strain>
    </source>
</reference>